<dbReference type="AlphaFoldDB" id="A0AAV3KWN1"/>
<dbReference type="InterPro" id="IPR010572">
    <property type="entry name" value="Tail_dom"/>
</dbReference>
<evidence type="ECO:0000259" key="1">
    <source>
        <dbReference type="Pfam" id="PF06605"/>
    </source>
</evidence>
<dbReference type="InterPro" id="IPR041219">
    <property type="entry name" value="Phage_lysozyme2"/>
</dbReference>
<feature type="domain" description="Phage tail lysozyme" evidence="2">
    <location>
        <begin position="625"/>
        <end position="777"/>
    </location>
</feature>
<gene>
    <name evidence="3" type="ORF">O991_03454</name>
</gene>
<accession>A0AAV3KWN1</accession>
<feature type="domain" description="Tail spike" evidence="1">
    <location>
        <begin position="160"/>
        <end position="340"/>
    </location>
</feature>
<dbReference type="Pfam" id="PF18013">
    <property type="entry name" value="Phage_lysozyme2"/>
    <property type="match status" value="1"/>
</dbReference>
<evidence type="ECO:0000313" key="4">
    <source>
        <dbReference type="Proteomes" id="UP000017126"/>
    </source>
</evidence>
<organism evidence="3 4">
    <name type="scientific">Enterococcus faecium 10/96A</name>
    <dbReference type="NCBI Taxonomy" id="1391465"/>
    <lineage>
        <taxon>Bacteria</taxon>
        <taxon>Bacillati</taxon>
        <taxon>Bacillota</taxon>
        <taxon>Bacilli</taxon>
        <taxon>Lactobacillales</taxon>
        <taxon>Enterococcaceae</taxon>
        <taxon>Enterococcus</taxon>
    </lineage>
</organism>
<sequence length="937" mass="104073">MKPVLYSPTDIDFTAGGIGILSDCKKCLVTEEANGSYTVELSFPINAKFSSQLEDHNYQIKCKPNATDDFHIFYIYNHYKDMATGLLYVYGKSRTMKLGNRAVKKLEFERATCQEAMKYLERSMDQPSDIRLFSDITRVGSTSIEVSNPLKCIKGIEGSLNQIFGGEMKHEPFKLSLLNRRGRDHVTTFRYRKNLTGLKVETNFNGLLTRIFPYADVQNNEGETERIFGNPVDSPNINKYDGEIYSEYVQFTEDQGVTDQKSLNEVAKKYFSSINPNCDQPNVSIELNIRKMEDTVLAKRFKKFREVGLFDTFDIFHERFKINITAQITKVVYDSLSERVESLEAGDTKYTFFEKQKQEISDTLKGYTGKKYASDFIDVVTNIISGNDGGHVIWWPKNRPTDLFFCDHPKLEEAKQVLRINKSGIGFSSKGWQGPFTTAWTLDGKFNANFIQTGIIKADVFQNSFNRTGDVLRLVNGLLEIKNKNQKIMQLTRKGMEFWYGNRSIGTMGTEGNQFPDLVVGMDSQGNPVYADFDGKALQINLNSGGEAIAISSVKGHGLIVGKKNMYLINDRIDLIGRTSIGGRLDVKELYVNGQKVIPGQSGGPSGGGESTGGYPSELKTDAEKRAWRIYDILCNNGFTKQSACGILGNIQQETGGTFDPDTVQIGGPAYGLVQWDGSSYPLVGPATWDGKVYVQNLFNAAGIKEPITSLDAQVRLLIWTFTNGQWMGVVQPTTVDGFKACTDPRQAAYAFERNYERPAATHPERQDYAVNWYNKFKDLKPGGATGEAGLKHLESLIGQRIGNGQCYGLSAEYSGYLGGCGMGAGTKYGLTHVIGNTSAASDIGIAYDWSAVGWKVIQNPRYDQLVVGAIINWARGGQVGSWFADGTYGHTGVIRGLANGRMQTYEQNTELGMICGKLDRQYYSASAISSIVIPPK</sequence>
<proteinExistence type="predicted"/>
<reference evidence="3 4" key="1">
    <citation type="submission" date="2013-09" db="EMBL/GenBank/DDBJ databases">
        <title>The Genome Sequence of Enterococcus faecium 10/96A.</title>
        <authorList>
            <consortium name="The Broad Institute Genome Sequencing Platform"/>
            <consortium name="The Broad Institute Genome Sequencing Center for Infectious Disease"/>
            <person name="Earl A.M."/>
            <person name="Gilmore M.S."/>
            <person name="Lebreton F."/>
            <person name="Courvalin P."/>
            <person name="Walker B."/>
            <person name="Young S.K."/>
            <person name="Zeng Q."/>
            <person name="Gargeya S."/>
            <person name="Fitzgerald M."/>
            <person name="Haas B."/>
            <person name="Abouelleil A."/>
            <person name="Alvarado L."/>
            <person name="Arachchi H.M."/>
            <person name="Berlin A.M."/>
            <person name="Chapman S.B."/>
            <person name="Dewar J."/>
            <person name="Goldberg J."/>
            <person name="Griggs A."/>
            <person name="Gujja S."/>
            <person name="Hansen M."/>
            <person name="Howarth C."/>
            <person name="Imamovic A."/>
            <person name="Larimer J."/>
            <person name="McCowan C."/>
            <person name="Murphy C."/>
            <person name="Neiman D."/>
            <person name="Pearson M."/>
            <person name="Priest M."/>
            <person name="Roberts A."/>
            <person name="Saif S."/>
            <person name="Shea T."/>
            <person name="Sisk P."/>
            <person name="Sykes S."/>
            <person name="Wortman J."/>
            <person name="Nusbaum C."/>
            <person name="Birren B."/>
        </authorList>
    </citation>
    <scope>NUCLEOTIDE SEQUENCE [LARGE SCALE GENOMIC DNA]</scope>
    <source>
        <strain evidence="3 4">10/96A</strain>
    </source>
</reference>
<dbReference type="NCBIfam" id="TIGR01665">
    <property type="entry name" value="put_anti_recept"/>
    <property type="match status" value="1"/>
</dbReference>
<comment type="caution">
    <text evidence="3">The sequence shown here is derived from an EMBL/GenBank/DDBJ whole genome shotgun (WGS) entry which is preliminary data.</text>
</comment>
<protein>
    <recommendedName>
        <fullName evidence="5">Phage minor structural protein</fullName>
    </recommendedName>
</protein>
<dbReference type="InterPro" id="IPR007119">
    <property type="entry name" value="Phage_tail_spike_N"/>
</dbReference>
<evidence type="ECO:0000313" key="3">
    <source>
        <dbReference type="EMBL" id="ERT44418.1"/>
    </source>
</evidence>
<name>A0AAV3KWN1_ENTFC</name>
<dbReference type="Gene3D" id="3.90.1720.60">
    <property type="match status" value="1"/>
</dbReference>
<dbReference type="RefSeq" id="WP_002341991.1">
    <property type="nucleotide sequence ID" value="NZ_KI518313.1"/>
</dbReference>
<dbReference type="Pfam" id="PF06605">
    <property type="entry name" value="Prophage_tail"/>
    <property type="match status" value="1"/>
</dbReference>
<evidence type="ECO:0000259" key="2">
    <source>
        <dbReference type="Pfam" id="PF18013"/>
    </source>
</evidence>
<evidence type="ECO:0008006" key="5">
    <source>
        <dbReference type="Google" id="ProtNLM"/>
    </source>
</evidence>
<dbReference type="Proteomes" id="UP000017126">
    <property type="component" value="Unassembled WGS sequence"/>
</dbReference>
<dbReference type="EMBL" id="AXOL01000110">
    <property type="protein sequence ID" value="ERT44418.1"/>
    <property type="molecule type" value="Genomic_DNA"/>
</dbReference>